<keyword evidence="2" id="KW-1185">Reference proteome</keyword>
<reference evidence="1 2" key="1">
    <citation type="journal article" date="2019" name="Sci. Rep.">
        <title>Orb-weaving spider Araneus ventricosus genome elucidates the spidroin gene catalogue.</title>
        <authorList>
            <person name="Kono N."/>
            <person name="Nakamura H."/>
            <person name="Ohtoshi R."/>
            <person name="Moran D.A.P."/>
            <person name="Shinohara A."/>
            <person name="Yoshida Y."/>
            <person name="Fujiwara M."/>
            <person name="Mori M."/>
            <person name="Tomita M."/>
            <person name="Arakawa K."/>
        </authorList>
    </citation>
    <scope>NUCLEOTIDE SEQUENCE [LARGE SCALE GENOMIC DNA]</scope>
</reference>
<evidence type="ECO:0000313" key="2">
    <source>
        <dbReference type="Proteomes" id="UP000499080"/>
    </source>
</evidence>
<proteinExistence type="predicted"/>
<comment type="caution">
    <text evidence="1">The sequence shown here is derived from an EMBL/GenBank/DDBJ whole genome shotgun (WGS) entry which is preliminary data.</text>
</comment>
<dbReference type="Proteomes" id="UP000499080">
    <property type="component" value="Unassembled WGS sequence"/>
</dbReference>
<sequence>MVAMREAMRWLSEVSLAKCTNQTDSQPSLKALAALQPNSAIAPEILDIWISLTIEVLISWVKRHSGDRGNLLETGRRTFLFVLLFNILIEPHSTQVPTNSSQDMGLSRPIFTSSVYVHTVDMFAGLKVIQTITQQSAH</sequence>
<gene>
    <name evidence="1" type="ORF">AVEN_100431_1</name>
</gene>
<organism evidence="1 2">
    <name type="scientific">Araneus ventricosus</name>
    <name type="common">Orbweaver spider</name>
    <name type="synonym">Epeira ventricosa</name>
    <dbReference type="NCBI Taxonomy" id="182803"/>
    <lineage>
        <taxon>Eukaryota</taxon>
        <taxon>Metazoa</taxon>
        <taxon>Ecdysozoa</taxon>
        <taxon>Arthropoda</taxon>
        <taxon>Chelicerata</taxon>
        <taxon>Arachnida</taxon>
        <taxon>Araneae</taxon>
        <taxon>Araneomorphae</taxon>
        <taxon>Entelegynae</taxon>
        <taxon>Araneoidea</taxon>
        <taxon>Araneidae</taxon>
        <taxon>Araneus</taxon>
    </lineage>
</organism>
<protein>
    <submittedName>
        <fullName evidence="1">Uncharacterized protein</fullName>
    </submittedName>
</protein>
<evidence type="ECO:0000313" key="1">
    <source>
        <dbReference type="EMBL" id="GBM09521.1"/>
    </source>
</evidence>
<dbReference type="AlphaFoldDB" id="A0A4Y2CYH0"/>
<dbReference type="OrthoDB" id="6514389at2759"/>
<name>A0A4Y2CYH0_ARAVE</name>
<dbReference type="EMBL" id="BGPR01000271">
    <property type="protein sequence ID" value="GBM09521.1"/>
    <property type="molecule type" value="Genomic_DNA"/>
</dbReference>
<accession>A0A4Y2CYH0</accession>